<dbReference type="InterPro" id="IPR040958">
    <property type="entry name" value="SNAD1"/>
</dbReference>
<evidence type="ECO:0000256" key="1">
    <source>
        <dbReference type="SAM" id="SignalP"/>
    </source>
</evidence>
<gene>
    <name evidence="2" type="ORF">PODLI_1B032743</name>
</gene>
<reference evidence="2" key="1">
    <citation type="submission" date="2022-12" db="EMBL/GenBank/DDBJ databases">
        <authorList>
            <person name="Alioto T."/>
            <person name="Alioto T."/>
            <person name="Gomez Garrido J."/>
        </authorList>
    </citation>
    <scope>NUCLEOTIDE SEQUENCE</scope>
</reference>
<protein>
    <submittedName>
        <fullName evidence="2">Uncharacterized protein</fullName>
    </submittedName>
</protein>
<organism evidence="2 3">
    <name type="scientific">Podarcis lilfordi</name>
    <name type="common">Lilford's wall lizard</name>
    <dbReference type="NCBI Taxonomy" id="74358"/>
    <lineage>
        <taxon>Eukaryota</taxon>
        <taxon>Metazoa</taxon>
        <taxon>Chordata</taxon>
        <taxon>Craniata</taxon>
        <taxon>Vertebrata</taxon>
        <taxon>Euteleostomi</taxon>
        <taxon>Lepidosauria</taxon>
        <taxon>Squamata</taxon>
        <taxon>Bifurcata</taxon>
        <taxon>Unidentata</taxon>
        <taxon>Episquamata</taxon>
        <taxon>Laterata</taxon>
        <taxon>Lacertibaenia</taxon>
        <taxon>Lacertidae</taxon>
        <taxon>Podarcis</taxon>
    </lineage>
</organism>
<name>A0AA35L713_9SAUR</name>
<dbReference type="AlphaFoldDB" id="A0AA35L713"/>
<keyword evidence="1" id="KW-0732">Signal</keyword>
<evidence type="ECO:0000313" key="2">
    <source>
        <dbReference type="EMBL" id="CAI5790422.1"/>
    </source>
</evidence>
<dbReference type="EMBL" id="OX395138">
    <property type="protein sequence ID" value="CAI5790422.1"/>
    <property type="molecule type" value="Genomic_DNA"/>
</dbReference>
<dbReference type="Proteomes" id="UP001178461">
    <property type="component" value="Chromosome 13"/>
</dbReference>
<accession>A0AA35L713</accession>
<feature type="signal peptide" evidence="1">
    <location>
        <begin position="1"/>
        <end position="29"/>
    </location>
</feature>
<proteinExistence type="predicted"/>
<dbReference type="Pfam" id="PF18744">
    <property type="entry name" value="SNAD1"/>
    <property type="match status" value="1"/>
</dbReference>
<feature type="chain" id="PRO_5041233248" evidence="1">
    <location>
        <begin position="30"/>
        <end position="246"/>
    </location>
</feature>
<keyword evidence="3" id="KW-1185">Reference proteome</keyword>
<sequence length="246" mass="27999">MEQTVSRSQLGFSLLSVTFLLCLTSGAFGSIDPDKLKAIIDYIREYGIKNIHYAVAIRLDHAYCVEPTPTILETVLPRSKMQQMKNALDHRNGIYVPKPIGDVIAARPRFTRSKEHAEWRLLTGGQNSPVERILSNKDQNSCLIFFSKLSPCVERCLNESDARNIVQMVNPLFNRYSEDSRAFVFETVYMKDTVKEHEAVVGAWEHIQGAPLFRCYSNNRGCIKCFDDNQSSDRNPCLGDEVETER</sequence>
<evidence type="ECO:0000313" key="3">
    <source>
        <dbReference type="Proteomes" id="UP001178461"/>
    </source>
</evidence>